<gene>
    <name evidence="3" type="ORF">C4K03_1294</name>
</gene>
<feature type="compositionally biased region" description="Polar residues" evidence="1">
    <location>
        <begin position="435"/>
        <end position="446"/>
    </location>
</feature>
<sequence length="488" mass="54613">MSKRHQINARAAKVNQQTDVARKSFMTGDSFQNFTARVGLGTQNQHSDSSYGFNFVSRNRIQMEAVYRSSWLAGRAVDCRAKDMTREGIEFNSIMPPEEKDKLSRAFERLQIWKSLGDNEKWSRLYGGSIAVMLIDGQRPETPLRLDTIGPGQFKGLLVLDRWLVQPSLENLVTEYGPDMGKPKFYTVVADAQALINQKIHYTRVIRREGIELPYWQRIAENGWGQSVLERLWDRLVAFDSVTSGTAQLVYKAHLRTYKVEKLRELIALGGKSLEALLKNIDMIRQFQSNEGLTLMDASDTFETHQYSFSGLSDVIDKFGEQVCGAVETPDIILFGQSPGGISNGDDTSVRIYYDSVKSDQDSNLRPGVTTLCDVISRSELGKPLPEGFAFDFVPLWQLSDTEKAEISSKDTTSVVEAFDAQIIDRPTALKELRQSSNTTGMWSNITDEDIKKAEAEPPPPPPLDIKGLTDAPENPGPEAKPQSGKDE</sequence>
<evidence type="ECO:0000313" key="3">
    <source>
        <dbReference type="EMBL" id="AZE53465.1"/>
    </source>
</evidence>
<protein>
    <submittedName>
        <fullName evidence="3">Phage protein</fullName>
    </submittedName>
</protein>
<name>A0A3G7U270_9PSED</name>
<dbReference type="InterPro" id="IPR024459">
    <property type="entry name" value="Acb1-like_N"/>
</dbReference>
<dbReference type="AlphaFoldDB" id="A0A3G7U270"/>
<evidence type="ECO:0000256" key="1">
    <source>
        <dbReference type="SAM" id="MobiDB-lite"/>
    </source>
</evidence>
<dbReference type="EMBL" id="CP027754">
    <property type="protein sequence ID" value="AZE53465.1"/>
    <property type="molecule type" value="Genomic_DNA"/>
</dbReference>
<evidence type="ECO:0000313" key="4">
    <source>
        <dbReference type="Proteomes" id="UP000268696"/>
    </source>
</evidence>
<dbReference type="Proteomes" id="UP000268696">
    <property type="component" value="Chromosome"/>
</dbReference>
<dbReference type="RefSeq" id="WP_241194439.1">
    <property type="nucleotide sequence ID" value="NZ_CP027754.1"/>
</dbReference>
<dbReference type="NCBIfam" id="TIGR01555">
    <property type="entry name" value="phge_rel_HI1409"/>
    <property type="match status" value="1"/>
</dbReference>
<dbReference type="Pfam" id="PF06381">
    <property type="entry name" value="Phage_portal_3"/>
    <property type="match status" value="1"/>
</dbReference>
<accession>A0A3G7U270</accession>
<reference evidence="3 4" key="1">
    <citation type="submission" date="2018-03" db="EMBL/GenBank/DDBJ databases">
        <title>Diversity of phytobeneficial traits revealed by whole-genome analysis of worldwide-isolated phenazine-producing Pseudomonas spp.</title>
        <authorList>
            <person name="Biessy A."/>
            <person name="Novinscak A."/>
            <person name="Blom J."/>
            <person name="Leger G."/>
            <person name="Thomashow L.S."/>
            <person name="Cazorla F.M."/>
            <person name="Josic D."/>
            <person name="Filion M."/>
        </authorList>
    </citation>
    <scope>NUCLEOTIDE SEQUENCE [LARGE SCALE GENOMIC DNA]</scope>
    <source>
        <strain evidence="3 4">30B</strain>
    </source>
</reference>
<feature type="region of interest" description="Disordered" evidence="1">
    <location>
        <begin position="434"/>
        <end position="488"/>
    </location>
</feature>
<dbReference type="InterPro" id="IPR006445">
    <property type="entry name" value="Phage-assoc_HI1409"/>
</dbReference>
<evidence type="ECO:0000259" key="2">
    <source>
        <dbReference type="Pfam" id="PF06381"/>
    </source>
</evidence>
<feature type="domain" description="Anti-CBASS protein Acb1-like N-terminal" evidence="2">
    <location>
        <begin position="62"/>
        <end position="415"/>
    </location>
</feature>
<proteinExistence type="predicted"/>
<organism evidence="3 4">
    <name type="scientific">Pseudomonas synxantha</name>
    <dbReference type="NCBI Taxonomy" id="47883"/>
    <lineage>
        <taxon>Bacteria</taxon>
        <taxon>Pseudomonadati</taxon>
        <taxon>Pseudomonadota</taxon>
        <taxon>Gammaproteobacteria</taxon>
        <taxon>Pseudomonadales</taxon>
        <taxon>Pseudomonadaceae</taxon>
        <taxon>Pseudomonas</taxon>
    </lineage>
</organism>